<protein>
    <recommendedName>
        <fullName evidence="1">C2H2-type domain-containing protein</fullName>
    </recommendedName>
</protein>
<comment type="caution">
    <text evidence="2">The sequence shown here is derived from an EMBL/GenBank/DDBJ whole genome shotgun (WGS) entry which is preliminary data.</text>
</comment>
<gene>
    <name evidence="2" type="ORF">BpHYR1_048548</name>
</gene>
<dbReference type="Proteomes" id="UP000276133">
    <property type="component" value="Unassembled WGS sequence"/>
</dbReference>
<accession>A0A3M7SJS9</accession>
<keyword evidence="3" id="KW-1185">Reference proteome</keyword>
<name>A0A3M7SJS9_BRAPC</name>
<evidence type="ECO:0000259" key="1">
    <source>
        <dbReference type="PROSITE" id="PS00028"/>
    </source>
</evidence>
<organism evidence="2 3">
    <name type="scientific">Brachionus plicatilis</name>
    <name type="common">Marine rotifer</name>
    <name type="synonym">Brachionus muelleri</name>
    <dbReference type="NCBI Taxonomy" id="10195"/>
    <lineage>
        <taxon>Eukaryota</taxon>
        <taxon>Metazoa</taxon>
        <taxon>Spiralia</taxon>
        <taxon>Gnathifera</taxon>
        <taxon>Rotifera</taxon>
        <taxon>Eurotatoria</taxon>
        <taxon>Monogononta</taxon>
        <taxon>Pseudotrocha</taxon>
        <taxon>Ploima</taxon>
        <taxon>Brachionidae</taxon>
        <taxon>Brachionus</taxon>
    </lineage>
</organism>
<dbReference type="PROSITE" id="PS00028">
    <property type="entry name" value="ZINC_FINGER_C2H2_1"/>
    <property type="match status" value="1"/>
</dbReference>
<sequence length="205" mass="23698">MIDQMNIAVELKHPDEHEPIDLFFEAINLILPSSKISEHSRKIHRSNSVPNDLAGLSSPECRTDKVKLDPDTPNGIDFRPIVENLCAQVFTCLSKGCCQEFLNEADLANHFDREHKQCEISSKYVKSYKCEINKCGQMTECGRKLDSLNKMVSHILKEHTLQEQIAKKENNTLEFKFISRHLTNLIIVTSFYFKQNHVEFIQNYN</sequence>
<dbReference type="InterPro" id="IPR013087">
    <property type="entry name" value="Znf_C2H2_type"/>
</dbReference>
<feature type="domain" description="C2H2-type" evidence="1">
    <location>
        <begin position="92"/>
        <end position="115"/>
    </location>
</feature>
<dbReference type="AlphaFoldDB" id="A0A3M7SJS9"/>
<evidence type="ECO:0000313" key="3">
    <source>
        <dbReference type="Proteomes" id="UP000276133"/>
    </source>
</evidence>
<reference evidence="2 3" key="1">
    <citation type="journal article" date="2018" name="Sci. Rep.">
        <title>Genomic signatures of local adaptation to the degree of environmental predictability in rotifers.</title>
        <authorList>
            <person name="Franch-Gras L."/>
            <person name="Hahn C."/>
            <person name="Garcia-Roger E.M."/>
            <person name="Carmona M.J."/>
            <person name="Serra M."/>
            <person name="Gomez A."/>
        </authorList>
    </citation>
    <scope>NUCLEOTIDE SEQUENCE [LARGE SCALE GENOMIC DNA]</scope>
    <source>
        <strain evidence="2">HYR1</strain>
    </source>
</reference>
<proteinExistence type="predicted"/>
<dbReference type="EMBL" id="REGN01001276">
    <property type="protein sequence ID" value="RNA35890.1"/>
    <property type="molecule type" value="Genomic_DNA"/>
</dbReference>
<evidence type="ECO:0000313" key="2">
    <source>
        <dbReference type="EMBL" id="RNA35890.1"/>
    </source>
</evidence>